<dbReference type="Pfam" id="PF07478">
    <property type="entry name" value="Dala_Dala_lig_C"/>
    <property type="match status" value="1"/>
</dbReference>
<dbReference type="GO" id="GO:0008716">
    <property type="term" value="F:D-alanine-D-alanine ligase activity"/>
    <property type="evidence" value="ECO:0007669"/>
    <property type="project" value="InterPro"/>
</dbReference>
<feature type="domain" description="D-alanine--D-alanine ligase C-terminal" evidence="1">
    <location>
        <begin position="4"/>
        <end position="74"/>
    </location>
</feature>
<dbReference type="GO" id="GO:0005524">
    <property type="term" value="F:ATP binding"/>
    <property type="evidence" value="ECO:0007669"/>
    <property type="project" value="InterPro"/>
</dbReference>
<protein>
    <recommendedName>
        <fullName evidence="1">D-alanine--D-alanine ligase C-terminal domain-containing protein</fullName>
    </recommendedName>
</protein>
<evidence type="ECO:0000259" key="1">
    <source>
        <dbReference type="Pfam" id="PF07478"/>
    </source>
</evidence>
<gene>
    <name evidence="2" type="ORF">BDV39DRAFT_178023</name>
</gene>
<dbReference type="SUPFAM" id="SSF56059">
    <property type="entry name" value="Glutathione synthetase ATP-binding domain-like"/>
    <property type="match status" value="1"/>
</dbReference>
<proteinExistence type="predicted"/>
<accession>A0A5N6X1A8</accession>
<name>A0A5N6X1A8_9EURO</name>
<dbReference type="InterPro" id="IPR011095">
    <property type="entry name" value="Dala_Dala_lig_C"/>
</dbReference>
<dbReference type="AlphaFoldDB" id="A0A5N6X1A8"/>
<evidence type="ECO:0000313" key="3">
    <source>
        <dbReference type="Proteomes" id="UP000325945"/>
    </source>
</evidence>
<dbReference type="Gene3D" id="3.30.1490.20">
    <property type="entry name" value="ATP-grasp fold, A domain"/>
    <property type="match status" value="1"/>
</dbReference>
<organism evidence="2 3">
    <name type="scientific">Aspergillus sergii</name>
    <dbReference type="NCBI Taxonomy" id="1034303"/>
    <lineage>
        <taxon>Eukaryota</taxon>
        <taxon>Fungi</taxon>
        <taxon>Dikarya</taxon>
        <taxon>Ascomycota</taxon>
        <taxon>Pezizomycotina</taxon>
        <taxon>Eurotiomycetes</taxon>
        <taxon>Eurotiomycetidae</taxon>
        <taxon>Eurotiales</taxon>
        <taxon>Aspergillaceae</taxon>
        <taxon>Aspergillus</taxon>
        <taxon>Aspergillus subgen. Circumdati</taxon>
    </lineage>
</organism>
<sequence>MQKTMDSSQHAKSLTKYPLVAKPHAEGSSAGIKASNKTRNASQYYPAIQAVRASTVSSSGILIEAFLSGREFTVFSFFH</sequence>
<keyword evidence="3" id="KW-1185">Reference proteome</keyword>
<dbReference type="InterPro" id="IPR013815">
    <property type="entry name" value="ATP_grasp_subdomain_1"/>
</dbReference>
<evidence type="ECO:0000313" key="2">
    <source>
        <dbReference type="EMBL" id="KAE8325899.1"/>
    </source>
</evidence>
<reference evidence="3" key="1">
    <citation type="submission" date="2019-04" db="EMBL/GenBank/DDBJ databases">
        <title>Friends and foes A comparative genomics studyof 23 Aspergillus species from section Flavi.</title>
        <authorList>
            <consortium name="DOE Joint Genome Institute"/>
            <person name="Kjaerbolling I."/>
            <person name="Vesth T."/>
            <person name="Frisvad J.C."/>
            <person name="Nybo J.L."/>
            <person name="Theobald S."/>
            <person name="Kildgaard S."/>
            <person name="Isbrandt T."/>
            <person name="Kuo A."/>
            <person name="Sato A."/>
            <person name="Lyhne E.K."/>
            <person name="Kogle M.E."/>
            <person name="Wiebenga A."/>
            <person name="Kun R.S."/>
            <person name="Lubbers R.J."/>
            <person name="Makela M.R."/>
            <person name="Barry K."/>
            <person name="Chovatia M."/>
            <person name="Clum A."/>
            <person name="Daum C."/>
            <person name="Haridas S."/>
            <person name="He G."/>
            <person name="LaButti K."/>
            <person name="Lipzen A."/>
            <person name="Mondo S."/>
            <person name="Riley R."/>
            <person name="Salamov A."/>
            <person name="Simmons B.A."/>
            <person name="Magnuson J.K."/>
            <person name="Henrissat B."/>
            <person name="Mortensen U.H."/>
            <person name="Larsen T.O."/>
            <person name="Devries R.P."/>
            <person name="Grigoriev I.V."/>
            <person name="Machida M."/>
            <person name="Baker S.E."/>
            <person name="Andersen M.R."/>
        </authorList>
    </citation>
    <scope>NUCLEOTIDE SEQUENCE [LARGE SCALE GENOMIC DNA]</scope>
    <source>
        <strain evidence="3">CBS 130017</strain>
    </source>
</reference>
<dbReference type="Proteomes" id="UP000325945">
    <property type="component" value="Unassembled WGS sequence"/>
</dbReference>
<dbReference type="EMBL" id="ML741804">
    <property type="protein sequence ID" value="KAE8325899.1"/>
    <property type="molecule type" value="Genomic_DNA"/>
</dbReference>